<name>A0A8S5Q030_9CAUD</name>
<reference evidence="2" key="1">
    <citation type="journal article" date="2021" name="Proc. Natl. Acad. Sci. U.S.A.">
        <title>A Catalog of Tens of Thousands of Viruses from Human Metagenomes Reveals Hidden Associations with Chronic Diseases.</title>
        <authorList>
            <person name="Tisza M.J."/>
            <person name="Buck C.B."/>
        </authorList>
    </citation>
    <scope>NUCLEOTIDE SEQUENCE</scope>
    <source>
        <strain evidence="2">CtOCb13</strain>
    </source>
</reference>
<evidence type="ECO:0000313" key="2">
    <source>
        <dbReference type="EMBL" id="DAE12670.1"/>
    </source>
</evidence>
<organism evidence="2">
    <name type="scientific">Siphoviridae sp. ctOCb13</name>
    <dbReference type="NCBI Taxonomy" id="2825477"/>
    <lineage>
        <taxon>Viruses</taxon>
        <taxon>Duplodnaviria</taxon>
        <taxon>Heunggongvirae</taxon>
        <taxon>Uroviricota</taxon>
        <taxon>Caudoviricetes</taxon>
    </lineage>
</organism>
<dbReference type="EMBL" id="BK015555">
    <property type="protein sequence ID" value="DAE12670.1"/>
    <property type="molecule type" value="Genomic_DNA"/>
</dbReference>
<proteinExistence type="predicted"/>
<accession>A0A8S5Q030</accession>
<sequence length="54" mass="6374">MISQLLISAMMMVTPFHPKESVPELPKQYAILAPEENHKKTSRQERRAKKRLRK</sequence>
<evidence type="ECO:0000256" key="1">
    <source>
        <dbReference type="SAM" id="MobiDB-lite"/>
    </source>
</evidence>
<feature type="compositionally biased region" description="Basic and acidic residues" evidence="1">
    <location>
        <begin position="35"/>
        <end position="45"/>
    </location>
</feature>
<feature type="region of interest" description="Disordered" evidence="1">
    <location>
        <begin position="32"/>
        <end position="54"/>
    </location>
</feature>
<protein>
    <submittedName>
        <fullName evidence="2">Uncharacterized protein</fullName>
    </submittedName>
</protein>